<keyword evidence="1" id="KW-0812">Transmembrane</keyword>
<dbReference type="OrthoDB" id="117053at2"/>
<name>W0RPT2_9BACT</name>
<keyword evidence="3" id="KW-1185">Reference proteome</keyword>
<dbReference type="InterPro" id="IPR029063">
    <property type="entry name" value="SAM-dependent_MTases_sf"/>
</dbReference>
<proteinExistence type="predicted"/>
<dbReference type="KEGG" id="gba:J421_5479"/>
<accession>W0RPT2</accession>
<dbReference type="Proteomes" id="UP000019151">
    <property type="component" value="Plasmid 1"/>
</dbReference>
<evidence type="ECO:0000313" key="3">
    <source>
        <dbReference type="Proteomes" id="UP000019151"/>
    </source>
</evidence>
<keyword evidence="1" id="KW-0472">Membrane</keyword>
<dbReference type="EMBL" id="CP007129">
    <property type="protein sequence ID" value="AHG93014.1"/>
    <property type="molecule type" value="Genomic_DNA"/>
</dbReference>
<keyword evidence="2" id="KW-0614">Plasmid</keyword>
<protein>
    <recommendedName>
        <fullName evidence="4">Methyltransferase type 11</fullName>
    </recommendedName>
</protein>
<sequence length="257" mass="27790">MRRLQLFEIGELSGCPRAIRDGLTDYLAFMIVRGRAYAAAAPLLARAFGDGRTPVPIVDLASGAGGPWRALAPAMEELEVPVRVRLTDLHPNVRAYERLAAESGGVITGTPTPVSADAVPQTLAGVRTMFSAFHHFAPADARRVLADAATGRAPIAIFEATRRDARAILLTCLTPLFVLLATPFIRPFRWSRLFWTYVVPAIPLLVLFDGIVSCLRTYTPDELRSLAAETGADGYHWEAGEVGDGPIPVTYLLGAPR</sequence>
<dbReference type="RefSeq" id="WP_025414329.1">
    <property type="nucleotide sequence ID" value="NZ_CP007129.1"/>
</dbReference>
<keyword evidence="1" id="KW-1133">Transmembrane helix</keyword>
<dbReference type="AlphaFoldDB" id="W0RPT2"/>
<evidence type="ECO:0000313" key="2">
    <source>
        <dbReference type="EMBL" id="AHG93014.1"/>
    </source>
</evidence>
<gene>
    <name evidence="2" type="ORF">J421_5479</name>
</gene>
<feature type="transmembrane region" description="Helical" evidence="1">
    <location>
        <begin position="194"/>
        <end position="215"/>
    </location>
</feature>
<organism evidence="2 3">
    <name type="scientific">Gemmatirosa kalamazoonensis</name>
    <dbReference type="NCBI Taxonomy" id="861299"/>
    <lineage>
        <taxon>Bacteria</taxon>
        <taxon>Pseudomonadati</taxon>
        <taxon>Gemmatimonadota</taxon>
        <taxon>Gemmatimonadia</taxon>
        <taxon>Gemmatimonadales</taxon>
        <taxon>Gemmatimonadaceae</taxon>
        <taxon>Gemmatirosa</taxon>
    </lineage>
</organism>
<dbReference type="Gene3D" id="3.40.50.150">
    <property type="entry name" value="Vaccinia Virus protein VP39"/>
    <property type="match status" value="1"/>
</dbReference>
<dbReference type="HOGENOM" id="CLU_058251_1_0_0"/>
<evidence type="ECO:0008006" key="4">
    <source>
        <dbReference type="Google" id="ProtNLM"/>
    </source>
</evidence>
<feature type="transmembrane region" description="Helical" evidence="1">
    <location>
        <begin position="167"/>
        <end position="188"/>
    </location>
</feature>
<reference evidence="2 3" key="1">
    <citation type="journal article" date="2014" name="Genome Announc.">
        <title>Genome Sequence and Methylome of Soil Bacterium Gemmatirosa kalamazoonensis KBS708T, a Member of the Rarely Cultivated Gemmatimonadetes Phylum.</title>
        <authorList>
            <person name="Debruyn J.M."/>
            <person name="Radosevich M."/>
            <person name="Wommack K.E."/>
            <person name="Polson S.W."/>
            <person name="Hauser L.J."/>
            <person name="Fawaz M.N."/>
            <person name="Korlach J."/>
            <person name="Tsai Y.C."/>
        </authorList>
    </citation>
    <scope>NUCLEOTIDE SEQUENCE [LARGE SCALE GENOMIC DNA]</scope>
    <source>
        <strain evidence="2 3">KBS708</strain>
        <plasmid evidence="3">Plasmid 1</plasmid>
    </source>
</reference>
<dbReference type="InParanoid" id="W0RPT2"/>
<dbReference type="SUPFAM" id="SSF53335">
    <property type="entry name" value="S-adenosyl-L-methionine-dependent methyltransferases"/>
    <property type="match status" value="1"/>
</dbReference>
<geneLocation type="plasmid" evidence="2 3">
    <name>1</name>
</geneLocation>
<evidence type="ECO:0000256" key="1">
    <source>
        <dbReference type="SAM" id="Phobius"/>
    </source>
</evidence>